<dbReference type="RefSeq" id="WP_370397097.1">
    <property type="nucleotide sequence ID" value="NZ_JALBUT010000005.1"/>
</dbReference>
<keyword evidence="3" id="KW-1185">Reference proteome</keyword>
<keyword evidence="1" id="KW-1133">Transmembrane helix</keyword>
<dbReference type="Proteomes" id="UP001275932">
    <property type="component" value="Unassembled WGS sequence"/>
</dbReference>
<keyword evidence="1" id="KW-0472">Membrane</keyword>
<dbReference type="InterPro" id="IPR009574">
    <property type="entry name" value="DUF1189"/>
</dbReference>
<name>A0ABU4WGG4_9BACT</name>
<reference evidence="2 3" key="1">
    <citation type="submission" date="2022-03" db="EMBL/GenBank/DDBJ databases">
        <title>Novel taxa within the pig intestine.</title>
        <authorList>
            <person name="Wylensek D."/>
            <person name="Bishof K."/>
            <person name="Afrizal A."/>
            <person name="Clavel T."/>
        </authorList>
    </citation>
    <scope>NUCLEOTIDE SEQUENCE [LARGE SCALE GENOMIC DNA]</scope>
    <source>
        <strain evidence="2 3">CLA-KB-P66</strain>
    </source>
</reference>
<protein>
    <submittedName>
        <fullName evidence="2">DUF1189 domain-containing protein</fullName>
    </submittedName>
</protein>
<dbReference type="Pfam" id="PF06691">
    <property type="entry name" value="DUF1189"/>
    <property type="match status" value="1"/>
</dbReference>
<dbReference type="EMBL" id="JALBUT010000005">
    <property type="protein sequence ID" value="MDX8415651.1"/>
    <property type="molecule type" value="Genomic_DNA"/>
</dbReference>
<evidence type="ECO:0000313" key="3">
    <source>
        <dbReference type="Proteomes" id="UP001275932"/>
    </source>
</evidence>
<feature type="transmembrane region" description="Helical" evidence="1">
    <location>
        <begin position="27"/>
        <end position="50"/>
    </location>
</feature>
<accession>A0ABU4WGG4</accession>
<evidence type="ECO:0000256" key="1">
    <source>
        <dbReference type="SAM" id="Phobius"/>
    </source>
</evidence>
<gene>
    <name evidence="2" type="ORF">MOX91_05590</name>
</gene>
<proteinExistence type="predicted"/>
<feature type="transmembrane region" description="Helical" evidence="1">
    <location>
        <begin position="172"/>
        <end position="196"/>
    </location>
</feature>
<sequence>MISLLWKCFYDANAYNLVLKTWKFKTVIYFFFISLIASFFADLSSIPYLYKFLSEEADTISSQIPNCKITESGIDLQSENPVYVKLSSGKDFIGFTSGFIPPEKLENLLFAFEKSWISFNLNGDFEKRVPYSEVLQYYKSVYPEKTEIAINPDSALGFIEYLKAAALFAFPVFNFVFAIMSSALMLLSVTIPTYILSINAMPDIKISGAVKIALVASTPAIILSAAGGLLTNIGSFVFAMLSFVIVWKMMRRIALLRLQEME</sequence>
<evidence type="ECO:0000313" key="2">
    <source>
        <dbReference type="EMBL" id="MDX8415651.1"/>
    </source>
</evidence>
<keyword evidence="1" id="KW-0812">Transmembrane</keyword>
<organism evidence="2 3">
    <name type="scientific">Intestinicryptomonas porci</name>
    <dbReference type="NCBI Taxonomy" id="2926320"/>
    <lineage>
        <taxon>Bacteria</taxon>
        <taxon>Pseudomonadati</taxon>
        <taxon>Verrucomicrobiota</taxon>
        <taxon>Opitutia</taxon>
        <taxon>Opitutales</taxon>
        <taxon>Intestinicryptomonaceae</taxon>
        <taxon>Intestinicryptomonas</taxon>
    </lineage>
</organism>
<feature type="transmembrane region" description="Helical" evidence="1">
    <location>
        <begin position="233"/>
        <end position="250"/>
    </location>
</feature>
<comment type="caution">
    <text evidence="2">The sequence shown here is derived from an EMBL/GenBank/DDBJ whole genome shotgun (WGS) entry which is preliminary data.</text>
</comment>